<dbReference type="InterPro" id="IPR016888">
    <property type="entry name" value="UCP028498"/>
</dbReference>
<organism evidence="1 2">
    <name type="scientific">Sinorhizobium terangae</name>
    <dbReference type="NCBI Taxonomy" id="110322"/>
    <lineage>
        <taxon>Bacteria</taxon>
        <taxon>Pseudomonadati</taxon>
        <taxon>Pseudomonadota</taxon>
        <taxon>Alphaproteobacteria</taxon>
        <taxon>Hyphomicrobiales</taxon>
        <taxon>Rhizobiaceae</taxon>
        <taxon>Sinorhizobium/Ensifer group</taxon>
        <taxon>Sinorhizobium</taxon>
    </lineage>
</organism>
<name>A0A6N7L9I1_SINTE</name>
<accession>A0A6N7L9I1</accession>
<keyword evidence="2" id="KW-1185">Reference proteome</keyword>
<dbReference type="EMBL" id="WITC01000021">
    <property type="protein sequence ID" value="MQX13950.1"/>
    <property type="molecule type" value="Genomic_DNA"/>
</dbReference>
<reference evidence="1 2" key="1">
    <citation type="journal article" date="2013" name="Genome Biol.">
        <title>Comparative genomics of the core and accessory genomes of 48 Sinorhizobium strains comprising five genospecies.</title>
        <authorList>
            <person name="Sugawara M."/>
            <person name="Epstein B."/>
            <person name="Badgley B.D."/>
            <person name="Unno T."/>
            <person name="Xu L."/>
            <person name="Reese J."/>
            <person name="Gyaneshwar P."/>
            <person name="Denny R."/>
            <person name="Mudge J."/>
            <person name="Bharti A.K."/>
            <person name="Farmer A.D."/>
            <person name="May G.D."/>
            <person name="Woodward J.E."/>
            <person name="Medigue C."/>
            <person name="Vallenet D."/>
            <person name="Lajus A."/>
            <person name="Rouy Z."/>
            <person name="Martinez-Vaz B."/>
            <person name="Tiffin P."/>
            <person name="Young N.D."/>
            <person name="Sadowsky M.J."/>
        </authorList>
    </citation>
    <scope>NUCLEOTIDE SEQUENCE [LARGE SCALE GENOMIC DNA]</scope>
    <source>
        <strain evidence="1 2">USDA4894</strain>
    </source>
</reference>
<comment type="caution">
    <text evidence="1">The sequence shown here is derived from an EMBL/GenBank/DDBJ whole genome shotgun (WGS) entry which is preliminary data.</text>
</comment>
<protein>
    <submittedName>
        <fullName evidence="1">DUF2255 family protein</fullName>
    </submittedName>
</protein>
<evidence type="ECO:0000313" key="2">
    <source>
        <dbReference type="Proteomes" id="UP000439983"/>
    </source>
</evidence>
<evidence type="ECO:0000313" key="1">
    <source>
        <dbReference type="EMBL" id="MQX13950.1"/>
    </source>
</evidence>
<gene>
    <name evidence="1" type="ORF">GHK62_03985</name>
</gene>
<dbReference type="Proteomes" id="UP000439983">
    <property type="component" value="Unassembled WGS sequence"/>
</dbReference>
<dbReference type="AlphaFoldDB" id="A0A6N7L9I1"/>
<proteinExistence type="predicted"/>
<sequence>MLTKEVTFEPVDGALNDRIDEAYRAKYAASAYLAPTIGDRAHAATVKIVPKK</sequence>
<dbReference type="Pfam" id="PF10012">
    <property type="entry name" value="DUF2255"/>
    <property type="match status" value="1"/>
</dbReference>